<evidence type="ECO:0000256" key="1">
    <source>
        <dbReference type="SAM" id="SignalP"/>
    </source>
</evidence>
<protein>
    <recommendedName>
        <fullName evidence="4">DUF3313 domain-containing protein</fullName>
    </recommendedName>
</protein>
<evidence type="ECO:0000313" key="3">
    <source>
        <dbReference type="Proteomes" id="UP000050471"/>
    </source>
</evidence>
<feature type="signal peptide" evidence="1">
    <location>
        <begin position="1"/>
        <end position="17"/>
    </location>
</feature>
<dbReference type="AlphaFoldDB" id="A0A0P7JKV1"/>
<evidence type="ECO:0000313" key="2">
    <source>
        <dbReference type="EMBL" id="KPN61719.1"/>
    </source>
</evidence>
<dbReference type="EMBL" id="LKBA01000024">
    <property type="protein sequence ID" value="KPN61719.1"/>
    <property type="molecule type" value="Genomic_DNA"/>
</dbReference>
<organism evidence="2 3">
    <name type="scientific">Aliiroseovarius crassostreae</name>
    <dbReference type="NCBI Taxonomy" id="154981"/>
    <lineage>
        <taxon>Bacteria</taxon>
        <taxon>Pseudomonadati</taxon>
        <taxon>Pseudomonadota</taxon>
        <taxon>Alphaproteobacteria</taxon>
        <taxon>Rhodobacterales</taxon>
        <taxon>Paracoccaceae</taxon>
        <taxon>Aliiroseovarius</taxon>
    </lineage>
</organism>
<keyword evidence="3" id="KW-1185">Reference proteome</keyword>
<dbReference type="PROSITE" id="PS51257">
    <property type="entry name" value="PROKAR_LIPOPROTEIN"/>
    <property type="match status" value="1"/>
</dbReference>
<dbReference type="Proteomes" id="UP000050471">
    <property type="component" value="Unassembled WGS sequence"/>
</dbReference>
<proteinExistence type="predicted"/>
<sequence length="190" mass="19854">MVIKKFLILASCAGLLAGCVSETTSGPVDTKASSARSAGIPTGKALEEFAPRFKIGIAQHANKVAVAPRTVEARLAAFARQCIDGKTIKTQRYTQMGMPFGGPMLQTYGARISNEDGIKRLIISQQLSGAVLTTAAGKKANVQLSTQILSDGADGTLLKTTRNKAFFDLSDAAIEWAKGSSTSCPGLFAG</sequence>
<accession>A0A0P7JKV1</accession>
<reference evidence="2 3" key="1">
    <citation type="submission" date="2015-09" db="EMBL/GenBank/DDBJ databases">
        <title>Draft genome sequence of Aliiroseovarius crassostreae CV919-312TSm, the causative agent of Roseovarius Oyster Disease (formerly Juvenile Oyster Disease).</title>
        <authorList>
            <person name="Kessner L."/>
            <person name="Spinard E."/>
            <person name="Nelson D."/>
        </authorList>
    </citation>
    <scope>NUCLEOTIDE SEQUENCE [LARGE SCALE GENOMIC DNA]</scope>
    <source>
        <strain evidence="2 3">CV919-312</strain>
    </source>
</reference>
<feature type="chain" id="PRO_5006140420" description="DUF3313 domain-containing protein" evidence="1">
    <location>
        <begin position="18"/>
        <end position="190"/>
    </location>
</feature>
<evidence type="ECO:0008006" key="4">
    <source>
        <dbReference type="Google" id="ProtNLM"/>
    </source>
</evidence>
<gene>
    <name evidence="2" type="ORF">AKJ29_03665</name>
</gene>
<name>A0A0P7JKV1_9RHOB</name>
<comment type="caution">
    <text evidence="2">The sequence shown here is derived from an EMBL/GenBank/DDBJ whole genome shotgun (WGS) entry which is preliminary data.</text>
</comment>
<keyword evidence="1" id="KW-0732">Signal</keyword>